<organism evidence="2 3">
    <name type="scientific">Ambrosiozyma monospora</name>
    <name type="common">Yeast</name>
    <name type="synonym">Endomycopsis monosporus</name>
    <dbReference type="NCBI Taxonomy" id="43982"/>
    <lineage>
        <taxon>Eukaryota</taxon>
        <taxon>Fungi</taxon>
        <taxon>Dikarya</taxon>
        <taxon>Ascomycota</taxon>
        <taxon>Saccharomycotina</taxon>
        <taxon>Pichiomycetes</taxon>
        <taxon>Pichiales</taxon>
        <taxon>Pichiaceae</taxon>
        <taxon>Ambrosiozyma</taxon>
    </lineage>
</organism>
<dbReference type="Proteomes" id="UP001165063">
    <property type="component" value="Unassembled WGS sequence"/>
</dbReference>
<feature type="region of interest" description="Disordered" evidence="1">
    <location>
        <begin position="128"/>
        <end position="172"/>
    </location>
</feature>
<evidence type="ECO:0000313" key="2">
    <source>
        <dbReference type="EMBL" id="GMG40713.1"/>
    </source>
</evidence>
<keyword evidence="3" id="KW-1185">Reference proteome</keyword>
<feature type="region of interest" description="Disordered" evidence="1">
    <location>
        <begin position="515"/>
        <end position="604"/>
    </location>
</feature>
<protein>
    <submittedName>
        <fullName evidence="2">Unnamed protein product</fullName>
    </submittedName>
</protein>
<feature type="compositionally biased region" description="Basic and acidic residues" evidence="1">
    <location>
        <begin position="257"/>
        <end position="269"/>
    </location>
</feature>
<feature type="region of interest" description="Disordered" evidence="1">
    <location>
        <begin position="452"/>
        <end position="473"/>
    </location>
</feature>
<accession>A0A9W6Z2U7</accession>
<name>A0A9W6Z2U7_AMBMO</name>
<feature type="compositionally biased region" description="Basic residues" evidence="1">
    <location>
        <begin position="452"/>
        <end position="466"/>
    </location>
</feature>
<feature type="compositionally biased region" description="Low complexity" evidence="1">
    <location>
        <begin position="520"/>
        <end position="544"/>
    </location>
</feature>
<evidence type="ECO:0000313" key="3">
    <source>
        <dbReference type="Proteomes" id="UP001165063"/>
    </source>
</evidence>
<feature type="compositionally biased region" description="Gly residues" evidence="1">
    <location>
        <begin position="76"/>
        <end position="86"/>
    </location>
</feature>
<dbReference type="AlphaFoldDB" id="A0A9W6Z2U7"/>
<feature type="region of interest" description="Disordered" evidence="1">
    <location>
        <begin position="242"/>
        <end position="327"/>
    </location>
</feature>
<gene>
    <name evidence="2" type="ORF">Amon01_000643300</name>
</gene>
<feature type="compositionally biased region" description="Polar residues" evidence="1">
    <location>
        <begin position="204"/>
        <end position="223"/>
    </location>
</feature>
<dbReference type="EMBL" id="BSXU01004105">
    <property type="protein sequence ID" value="GMG40713.1"/>
    <property type="molecule type" value="Genomic_DNA"/>
</dbReference>
<feature type="compositionally biased region" description="Polar residues" evidence="1">
    <location>
        <begin position="546"/>
        <end position="560"/>
    </location>
</feature>
<comment type="caution">
    <text evidence="2">The sequence shown here is derived from an EMBL/GenBank/DDBJ whole genome shotgun (WGS) entry which is preliminary data.</text>
</comment>
<reference evidence="2" key="1">
    <citation type="submission" date="2023-04" db="EMBL/GenBank/DDBJ databases">
        <title>Ambrosiozyma monospora NBRC 1965.</title>
        <authorList>
            <person name="Ichikawa N."/>
            <person name="Sato H."/>
            <person name="Tonouchi N."/>
        </authorList>
    </citation>
    <scope>NUCLEOTIDE SEQUENCE</scope>
    <source>
        <strain evidence="2">NBRC 1965</strain>
    </source>
</reference>
<feature type="region of interest" description="Disordered" evidence="1">
    <location>
        <begin position="192"/>
        <end position="225"/>
    </location>
</feature>
<sequence>MSQPNKQHTKLPSFGELTKNFEKTDLNNDHGMMGAAKRPSLSVQTTAEMTQQSSIFTPTQHHQLWGVAHQINITGSGSGSGSGSGHGPPQPLLSYREASLRNDSSLSNLVGGETGGPPTASGHHIVTAESSYQRPKLEPVQTTTGSYTHTHSNSYSHSTQSHTSNETTPIEQQKFPQWVRNPTFQFPPPGVTPPTTHHYHHQKSASVQTVPTTPTNNSVSTRRTWPPAGARILPMHSVHSMPDLKGQTEGGSGTGSTDRRVNKSDDINPLKRRRKSVQPIGLSVNTSPFGHHHKTSSGSMMIDTTAPASAYSSGGSSHSGSGSGSGSWNTTGGHVYAMGGEVLLNTNDLIELFGQMQKINIISKALNDFAAFGVQHTLENIPANLFDGVLNGSVEGMIGGGQQQKQLDPEMLNLVIRVLDELPDQTLDMVSAHVDCLKMIVTGWQGVKRIIHHHKQQQQQHQHQHQQHVMQMQMQQQQHPFQIGQFQGQGNMSMYPTPGAPMTMPQQKNSIAVGQVMTNQQQQQQQQKQQQQTHQRQQSQQGKQPLRTSRLTRRATQNQRPNHKPSKSEPTFDEITKLRKANMTIPAGSGNDNGDQIPFPHLND</sequence>
<proteinExistence type="predicted"/>
<evidence type="ECO:0000256" key="1">
    <source>
        <dbReference type="SAM" id="MobiDB-lite"/>
    </source>
</evidence>
<feature type="compositionally biased region" description="Low complexity" evidence="1">
    <location>
        <begin position="141"/>
        <end position="165"/>
    </location>
</feature>
<feature type="region of interest" description="Disordered" evidence="1">
    <location>
        <begin position="72"/>
        <end position="94"/>
    </location>
</feature>